<dbReference type="GO" id="GO:0006508">
    <property type="term" value="P:proteolysis"/>
    <property type="evidence" value="ECO:0007669"/>
    <property type="project" value="InterPro"/>
</dbReference>
<protein>
    <submittedName>
        <fullName evidence="4">Caspase domain-containing protein</fullName>
    </submittedName>
</protein>
<dbReference type="Gene3D" id="3.40.50.1460">
    <property type="match status" value="1"/>
</dbReference>
<comment type="caution">
    <text evidence="4">The sequence shown here is derived from an EMBL/GenBank/DDBJ whole genome shotgun (WGS) entry which is preliminary data.</text>
</comment>
<keyword evidence="2" id="KW-1133">Transmembrane helix</keyword>
<reference evidence="4 5" key="1">
    <citation type="submission" date="2019-03" db="EMBL/GenBank/DDBJ databases">
        <title>Genomic Encyclopedia of Type Strains, Phase IV (KMG-IV): sequencing the most valuable type-strain genomes for metagenomic binning, comparative biology and taxonomic classification.</title>
        <authorList>
            <person name="Goeker M."/>
        </authorList>
    </citation>
    <scope>NUCLEOTIDE SEQUENCE [LARGE SCALE GENOMIC DNA]</scope>
    <source>
        <strain evidence="4 5">DSM 45934</strain>
    </source>
</reference>
<gene>
    <name evidence="4" type="ORF">EV192_10767</name>
</gene>
<accession>A0A4R2JN91</accession>
<proteinExistence type="predicted"/>
<feature type="transmembrane region" description="Helical" evidence="2">
    <location>
        <begin position="392"/>
        <end position="410"/>
    </location>
</feature>
<keyword evidence="2" id="KW-0472">Membrane</keyword>
<dbReference type="GO" id="GO:0004197">
    <property type="term" value="F:cysteine-type endopeptidase activity"/>
    <property type="evidence" value="ECO:0007669"/>
    <property type="project" value="InterPro"/>
</dbReference>
<dbReference type="RefSeq" id="WP_132121647.1">
    <property type="nucleotide sequence ID" value="NZ_SLWS01000007.1"/>
</dbReference>
<sequence length="493" mass="52586">MSTIDFTRSRAILVGTGHYTHGLPGMPAALNSLAAMRALLTGPHCGWPKSRIAVFPDKTTGARLDQRIAALIHDTTDVLLFYYVGHGQLLDGEHLGMALVDTHSAPTMRYATSLRLNDLREELTRRCSARVKVVILDCCFSGLATRNTQGIGLADQVRLVTKVEGAYTLTASRASQKAIYEDGPAGLTYFTKIFTDVVHDGIPGTGAQLTLKNIHQEVATRLLHLNLPDGHLRPEPSTLVMDTAEQLAFARNVAHSAGTPGNPPQAGTVASSPSTGDTELLTADIGVRDPVARGGDHRALTAPPVTAPMQAEVAKTPAGDAAWMHAGFWKAVAPSLVLGALMTTSLFISGVVDDKATLVTIGYPSPAGSDGIFRSPYPLHMSTLQFLTADSSFPSLLAGLGLVAALLLLARLPYGLAPAWRLVGYVGNLAAAITAVCYFVLAHQANDPTRPGHRFEEPRPQSGMWLLISAAILLLAFYTWQEIKTRGRIAPAR</sequence>
<evidence type="ECO:0000256" key="2">
    <source>
        <dbReference type="SAM" id="Phobius"/>
    </source>
</evidence>
<dbReference type="InterPro" id="IPR029030">
    <property type="entry name" value="Caspase-like_dom_sf"/>
</dbReference>
<dbReference type="OrthoDB" id="192618at2"/>
<feature type="region of interest" description="Disordered" evidence="1">
    <location>
        <begin position="255"/>
        <end position="277"/>
    </location>
</feature>
<dbReference type="AlphaFoldDB" id="A0A4R2JN91"/>
<dbReference type="NCBIfam" id="NF047832">
    <property type="entry name" value="caspase_w_EACC1"/>
    <property type="match status" value="1"/>
</dbReference>
<evidence type="ECO:0000259" key="3">
    <source>
        <dbReference type="Pfam" id="PF00656"/>
    </source>
</evidence>
<feature type="transmembrane region" description="Helical" evidence="2">
    <location>
        <begin position="462"/>
        <end position="480"/>
    </location>
</feature>
<feature type="compositionally biased region" description="Polar residues" evidence="1">
    <location>
        <begin position="268"/>
        <end position="277"/>
    </location>
</feature>
<dbReference type="InterPro" id="IPR011600">
    <property type="entry name" value="Pept_C14_caspase"/>
</dbReference>
<evidence type="ECO:0000313" key="5">
    <source>
        <dbReference type="Proteomes" id="UP000295680"/>
    </source>
</evidence>
<feature type="transmembrane region" description="Helical" evidence="2">
    <location>
        <begin position="422"/>
        <end position="442"/>
    </location>
</feature>
<dbReference type="SUPFAM" id="SSF52129">
    <property type="entry name" value="Caspase-like"/>
    <property type="match status" value="1"/>
</dbReference>
<evidence type="ECO:0000256" key="1">
    <source>
        <dbReference type="SAM" id="MobiDB-lite"/>
    </source>
</evidence>
<dbReference type="Pfam" id="PF00656">
    <property type="entry name" value="Peptidase_C14"/>
    <property type="match status" value="1"/>
</dbReference>
<keyword evidence="2" id="KW-0812">Transmembrane</keyword>
<feature type="domain" description="Peptidase C14 caspase" evidence="3">
    <location>
        <begin position="9"/>
        <end position="221"/>
    </location>
</feature>
<name>A0A4R2JN91_9PSEU</name>
<evidence type="ECO:0000313" key="4">
    <source>
        <dbReference type="EMBL" id="TCO55645.1"/>
    </source>
</evidence>
<dbReference type="Proteomes" id="UP000295680">
    <property type="component" value="Unassembled WGS sequence"/>
</dbReference>
<dbReference type="EMBL" id="SLWS01000007">
    <property type="protein sequence ID" value="TCO55645.1"/>
    <property type="molecule type" value="Genomic_DNA"/>
</dbReference>
<keyword evidence="5" id="KW-1185">Reference proteome</keyword>
<organism evidence="4 5">
    <name type="scientific">Actinocrispum wychmicini</name>
    <dbReference type="NCBI Taxonomy" id="1213861"/>
    <lineage>
        <taxon>Bacteria</taxon>
        <taxon>Bacillati</taxon>
        <taxon>Actinomycetota</taxon>
        <taxon>Actinomycetes</taxon>
        <taxon>Pseudonocardiales</taxon>
        <taxon>Pseudonocardiaceae</taxon>
        <taxon>Actinocrispum</taxon>
    </lineage>
</organism>